<reference evidence="1" key="1">
    <citation type="submission" date="2023-03" db="EMBL/GenBank/DDBJ databases">
        <authorList>
            <person name="Steffen K."/>
            <person name="Cardenas P."/>
        </authorList>
    </citation>
    <scope>NUCLEOTIDE SEQUENCE</scope>
</reference>
<name>A0AA35XEI3_GEOBA</name>
<comment type="caution">
    <text evidence="1">The sequence shown here is derived from an EMBL/GenBank/DDBJ whole genome shotgun (WGS) entry which is preliminary data.</text>
</comment>
<protein>
    <submittedName>
        <fullName evidence="1">Uncharacterized protein</fullName>
    </submittedName>
</protein>
<dbReference type="EMBL" id="CASHTH010003690">
    <property type="protein sequence ID" value="CAI8047997.1"/>
    <property type="molecule type" value="Genomic_DNA"/>
</dbReference>
<feature type="non-terminal residue" evidence="1">
    <location>
        <position position="1"/>
    </location>
</feature>
<evidence type="ECO:0000313" key="1">
    <source>
        <dbReference type="EMBL" id="CAI8047997.1"/>
    </source>
</evidence>
<dbReference type="AlphaFoldDB" id="A0AA35XEI3"/>
<proteinExistence type="predicted"/>
<gene>
    <name evidence="1" type="ORF">GBAR_LOCUS26524</name>
</gene>
<sequence length="66" mass="7442">MRDGSPMIGLVKPQVEEVTHYGDISESASQTSLVEQPSEKEVLLQQLGRKREEMDKAQNELKESQV</sequence>
<organism evidence="1 2">
    <name type="scientific">Geodia barretti</name>
    <name type="common">Barrett's horny sponge</name>
    <dbReference type="NCBI Taxonomy" id="519541"/>
    <lineage>
        <taxon>Eukaryota</taxon>
        <taxon>Metazoa</taxon>
        <taxon>Porifera</taxon>
        <taxon>Demospongiae</taxon>
        <taxon>Heteroscleromorpha</taxon>
        <taxon>Tetractinellida</taxon>
        <taxon>Astrophorina</taxon>
        <taxon>Geodiidae</taxon>
        <taxon>Geodia</taxon>
    </lineage>
</organism>
<evidence type="ECO:0000313" key="2">
    <source>
        <dbReference type="Proteomes" id="UP001174909"/>
    </source>
</evidence>
<keyword evidence="2" id="KW-1185">Reference proteome</keyword>
<dbReference type="Proteomes" id="UP001174909">
    <property type="component" value="Unassembled WGS sequence"/>
</dbReference>
<accession>A0AA35XEI3</accession>